<feature type="transmembrane region" description="Helical" evidence="5">
    <location>
        <begin position="164"/>
        <end position="182"/>
    </location>
</feature>
<evidence type="ECO:0000256" key="3">
    <source>
        <dbReference type="ARBA" id="ARBA00022989"/>
    </source>
</evidence>
<keyword evidence="7" id="KW-0436">Ligase</keyword>
<feature type="transmembrane region" description="Helical" evidence="5">
    <location>
        <begin position="92"/>
        <end position="110"/>
    </location>
</feature>
<keyword evidence="4 5" id="KW-0472">Membrane</keyword>
<organism evidence="7 8">
    <name type="scientific">Mesobacillus maritimus</name>
    <dbReference type="NCBI Taxonomy" id="1643336"/>
    <lineage>
        <taxon>Bacteria</taxon>
        <taxon>Bacillati</taxon>
        <taxon>Bacillota</taxon>
        <taxon>Bacilli</taxon>
        <taxon>Bacillales</taxon>
        <taxon>Bacillaceae</taxon>
        <taxon>Mesobacillus</taxon>
    </lineage>
</organism>
<feature type="transmembrane region" description="Helical" evidence="5">
    <location>
        <begin position="117"/>
        <end position="135"/>
    </location>
</feature>
<evidence type="ECO:0000313" key="8">
    <source>
        <dbReference type="Proteomes" id="UP000769780"/>
    </source>
</evidence>
<feature type="transmembrane region" description="Helical" evidence="5">
    <location>
        <begin position="211"/>
        <end position="228"/>
    </location>
</feature>
<feature type="transmembrane region" description="Helical" evidence="5">
    <location>
        <begin position="339"/>
        <end position="362"/>
    </location>
</feature>
<feature type="transmembrane region" description="Helical" evidence="5">
    <location>
        <begin position="237"/>
        <end position="254"/>
    </location>
</feature>
<evidence type="ECO:0000259" key="6">
    <source>
        <dbReference type="Pfam" id="PF04932"/>
    </source>
</evidence>
<dbReference type="PANTHER" id="PTHR37422">
    <property type="entry name" value="TEICHURONIC ACID BIOSYNTHESIS PROTEIN TUAE"/>
    <property type="match status" value="1"/>
</dbReference>
<keyword evidence="8" id="KW-1185">Reference proteome</keyword>
<dbReference type="InterPro" id="IPR051533">
    <property type="entry name" value="WaaL-like"/>
</dbReference>
<dbReference type="GO" id="GO:0016874">
    <property type="term" value="F:ligase activity"/>
    <property type="evidence" value="ECO:0007669"/>
    <property type="project" value="UniProtKB-KW"/>
</dbReference>
<dbReference type="EMBL" id="JACWFH010000031">
    <property type="protein sequence ID" value="MBY0099108.1"/>
    <property type="molecule type" value="Genomic_DNA"/>
</dbReference>
<feature type="transmembrane region" description="Helical" evidence="5">
    <location>
        <begin position="189"/>
        <end position="205"/>
    </location>
</feature>
<evidence type="ECO:0000256" key="2">
    <source>
        <dbReference type="ARBA" id="ARBA00022692"/>
    </source>
</evidence>
<dbReference type="RefSeq" id="WP_221875317.1">
    <property type="nucleotide sequence ID" value="NZ_JACWFH010000031.1"/>
</dbReference>
<name>A0ABS7KA11_9BACI</name>
<evidence type="ECO:0000256" key="4">
    <source>
        <dbReference type="ARBA" id="ARBA00023136"/>
    </source>
</evidence>
<evidence type="ECO:0000256" key="5">
    <source>
        <dbReference type="SAM" id="Phobius"/>
    </source>
</evidence>
<protein>
    <submittedName>
        <fullName evidence="7">O-antigen ligase family protein</fullName>
    </submittedName>
</protein>
<proteinExistence type="predicted"/>
<accession>A0ABS7KA11</accession>
<feature type="transmembrane region" description="Helical" evidence="5">
    <location>
        <begin position="26"/>
        <end position="44"/>
    </location>
</feature>
<dbReference type="Proteomes" id="UP000769780">
    <property type="component" value="Unassembled WGS sequence"/>
</dbReference>
<feature type="transmembrane region" description="Helical" evidence="5">
    <location>
        <begin position="56"/>
        <end position="76"/>
    </location>
</feature>
<keyword evidence="3 5" id="KW-1133">Transmembrane helix</keyword>
<evidence type="ECO:0000256" key="1">
    <source>
        <dbReference type="ARBA" id="ARBA00004141"/>
    </source>
</evidence>
<dbReference type="Pfam" id="PF04932">
    <property type="entry name" value="Wzy_C"/>
    <property type="match status" value="1"/>
</dbReference>
<dbReference type="PANTHER" id="PTHR37422:SF13">
    <property type="entry name" value="LIPOPOLYSACCHARIDE BIOSYNTHESIS PROTEIN PA4999-RELATED"/>
    <property type="match status" value="1"/>
</dbReference>
<sequence>MYWFILLFPLMIFPWGYDPIFTTPKYFYLQMFVFIYWLLIIFKRKYQTIQLDREKYHIEIILSIFISLVCLSTVLSENPMTSIYGTENRSEGLFTFIAYGSIFLFSYRFIEGNHLHNVLKGIVGVSVFVSVYGILQHYQLDFLPRSSGRIGYDRSYAFFGNPNFYGSYLVLIIMLGIALYLTAKNKKTILFYITAVSLGYVALLFTGTRSGWLGVFCALLFITVLVILKRRNLWKKWLLLFSVLMSLTVMINLAEQGDFSNRFGSIFSDASKIALQETTGREGSSRWFIWRNSLQLVKDYFWIGSGPDTFKYVFPATPEEREQYLGNRFMIVDKAHNEYLQLAITLGVPALILYLSLVVFVVRKTFQAIRIASEYEKIILYGLLSAILGYLVQAFFNISVVSVAPFLWVILGIALARAEKCLKQNDESFEYHSVNKSA</sequence>
<evidence type="ECO:0000313" key="7">
    <source>
        <dbReference type="EMBL" id="MBY0099108.1"/>
    </source>
</evidence>
<dbReference type="InterPro" id="IPR007016">
    <property type="entry name" value="O-antigen_ligase-rel_domated"/>
</dbReference>
<reference evidence="7 8" key="1">
    <citation type="submission" date="2020-07" db="EMBL/GenBank/DDBJ databases">
        <title>Fungal Genomes of the International Space Station.</title>
        <authorList>
            <person name="Seuylemezian A."/>
            <person name="Singh N.K."/>
            <person name="Wood J."/>
            <person name="Venkateswaran K."/>
        </authorList>
    </citation>
    <scope>NUCLEOTIDE SEQUENCE [LARGE SCALE GENOMIC DNA]</scope>
    <source>
        <strain evidence="7 8">PL-B2</strain>
    </source>
</reference>
<gene>
    <name evidence="7" type="ORF">H0185_20270</name>
</gene>
<comment type="caution">
    <text evidence="7">The sequence shown here is derived from an EMBL/GenBank/DDBJ whole genome shotgun (WGS) entry which is preliminary data.</text>
</comment>
<comment type="subcellular location">
    <subcellularLocation>
        <location evidence="1">Membrane</location>
        <topology evidence="1">Multi-pass membrane protein</topology>
    </subcellularLocation>
</comment>
<keyword evidence="2 5" id="KW-0812">Transmembrane</keyword>
<feature type="transmembrane region" description="Helical" evidence="5">
    <location>
        <begin position="398"/>
        <end position="416"/>
    </location>
</feature>
<feature type="domain" description="O-antigen ligase-related" evidence="6">
    <location>
        <begin position="196"/>
        <end position="355"/>
    </location>
</feature>
<feature type="transmembrane region" description="Helical" evidence="5">
    <location>
        <begin position="374"/>
        <end position="392"/>
    </location>
</feature>